<dbReference type="AlphaFoldDB" id="A0A1I6T688"/>
<dbReference type="RefSeq" id="WP_092424709.1">
    <property type="nucleotide sequence ID" value="NZ_FNCL01000005.1"/>
</dbReference>
<evidence type="ECO:0000259" key="1">
    <source>
        <dbReference type="PROSITE" id="PS51186"/>
    </source>
</evidence>
<evidence type="ECO:0000313" key="2">
    <source>
        <dbReference type="EMBL" id="SFS84722.1"/>
    </source>
</evidence>
<evidence type="ECO:0000313" key="3">
    <source>
        <dbReference type="Proteomes" id="UP000199392"/>
    </source>
</evidence>
<dbReference type="InterPro" id="IPR000182">
    <property type="entry name" value="GNAT_dom"/>
</dbReference>
<dbReference type="EMBL" id="FOZW01000005">
    <property type="protein sequence ID" value="SFS84722.1"/>
    <property type="molecule type" value="Genomic_DNA"/>
</dbReference>
<dbReference type="OrthoDB" id="7843527at2"/>
<dbReference type="PROSITE" id="PS51186">
    <property type="entry name" value="GNAT"/>
    <property type="match status" value="1"/>
</dbReference>
<dbReference type="SUPFAM" id="SSF55729">
    <property type="entry name" value="Acyl-CoA N-acyltransferases (Nat)"/>
    <property type="match status" value="1"/>
</dbReference>
<dbReference type="Proteomes" id="UP000199392">
    <property type="component" value="Unassembled WGS sequence"/>
</dbReference>
<proteinExistence type="predicted"/>
<dbReference type="GO" id="GO:0016747">
    <property type="term" value="F:acyltransferase activity, transferring groups other than amino-acyl groups"/>
    <property type="evidence" value="ECO:0007669"/>
    <property type="project" value="InterPro"/>
</dbReference>
<accession>A0A1I6T688</accession>
<reference evidence="3" key="1">
    <citation type="submission" date="2016-10" db="EMBL/GenBank/DDBJ databases">
        <authorList>
            <person name="Varghese N."/>
            <person name="Submissions S."/>
        </authorList>
    </citation>
    <scope>NUCLEOTIDE SEQUENCE [LARGE SCALE GENOMIC DNA]</scope>
    <source>
        <strain evidence="3">DSM 26894</strain>
    </source>
</reference>
<dbReference type="Pfam" id="PF00583">
    <property type="entry name" value="Acetyltransf_1"/>
    <property type="match status" value="1"/>
</dbReference>
<protein>
    <submittedName>
        <fullName evidence="2">Acetyltransferase (GNAT) family protein</fullName>
    </submittedName>
</protein>
<dbReference type="Gene3D" id="3.40.630.30">
    <property type="match status" value="1"/>
</dbReference>
<name>A0A1I6T688_9RHOB</name>
<sequence length="154" mass="16732">MATAEAVLTTVTTEGSVHRAAALLYGHWKRLSAAAIRSRFHSRVGDDWLKRRALSCRPDLVLGLEADGDTRAVLEVYRVARTHAEIALSVEDAYQGRGYGRQLFAAALGHARDMGIETVEATFSHDNRAMLQIALGAGAKIIAESGNRCATIWL</sequence>
<dbReference type="CDD" id="cd04301">
    <property type="entry name" value="NAT_SF"/>
    <property type="match status" value="1"/>
</dbReference>
<keyword evidence="3" id="KW-1185">Reference proteome</keyword>
<keyword evidence="2" id="KW-0808">Transferase</keyword>
<dbReference type="InterPro" id="IPR016181">
    <property type="entry name" value="Acyl_CoA_acyltransferase"/>
</dbReference>
<organism evidence="2 3">
    <name type="scientific">Alloyangia pacifica</name>
    <dbReference type="NCBI Taxonomy" id="311180"/>
    <lineage>
        <taxon>Bacteria</taxon>
        <taxon>Pseudomonadati</taxon>
        <taxon>Pseudomonadota</taxon>
        <taxon>Alphaproteobacteria</taxon>
        <taxon>Rhodobacterales</taxon>
        <taxon>Roseobacteraceae</taxon>
        <taxon>Alloyangia</taxon>
    </lineage>
</organism>
<feature type="domain" description="N-acetyltransferase" evidence="1">
    <location>
        <begin position="6"/>
        <end position="154"/>
    </location>
</feature>
<gene>
    <name evidence="2" type="ORF">SAMN04488050_105342</name>
</gene>